<dbReference type="Proteomes" id="UP000533637">
    <property type="component" value="Unassembled WGS sequence"/>
</dbReference>
<reference evidence="1 2" key="1">
    <citation type="submission" date="2020-08" db="EMBL/GenBank/DDBJ databases">
        <title>Genomic Encyclopedia of Type Strains, Phase IV (KMG-IV): sequencing the most valuable type-strain genomes for metagenomic binning, comparative biology and taxonomic classification.</title>
        <authorList>
            <person name="Goeker M."/>
        </authorList>
    </citation>
    <scope>NUCLEOTIDE SEQUENCE [LARGE SCALE GENOMIC DNA]</scope>
    <source>
        <strain evidence="1 2">DSM 102983</strain>
    </source>
</reference>
<dbReference type="InterPro" id="IPR025048">
    <property type="entry name" value="DUF3987"/>
</dbReference>
<sequence length="286" mass="33449">MIRIKTDEVQFKSNTTGYEHCARPLMGILLSGTFGQFTRFIPSADDGLFSRFLAYTVDKPVEWKDLTDEDNSPSSNNYYHDLGLRVLDMGNFLDKYPTFVCYTKKQRDRMNARFRYLSENTYVSLAFIRVGTALSVLYPENLFHLRTETVSPSLHLFDNRKQGFTCFRYGIFGMRRQFLKYLFLYHPVHFQFFQLLVYDPRAGIFKQAVKLTRTLRPCTQFLDDATLPLPSDHFHSDLYATVNVKRYFLLIHTCYFGIKIQIKTGHLQKKLVYPLSVSIVINLSVL</sequence>
<dbReference type="Pfam" id="PF13148">
    <property type="entry name" value="DUF3987"/>
    <property type="match status" value="1"/>
</dbReference>
<gene>
    <name evidence="1" type="ORF">GGQ57_003457</name>
</gene>
<organism evidence="1 2">
    <name type="scientific">Parabacteroides faecis</name>
    <dbReference type="NCBI Taxonomy" id="1217282"/>
    <lineage>
        <taxon>Bacteria</taxon>
        <taxon>Pseudomonadati</taxon>
        <taxon>Bacteroidota</taxon>
        <taxon>Bacteroidia</taxon>
        <taxon>Bacteroidales</taxon>
        <taxon>Tannerellaceae</taxon>
        <taxon>Parabacteroides</taxon>
    </lineage>
</organism>
<comment type="caution">
    <text evidence="1">The sequence shown here is derived from an EMBL/GenBank/DDBJ whole genome shotgun (WGS) entry which is preliminary data.</text>
</comment>
<evidence type="ECO:0000313" key="2">
    <source>
        <dbReference type="Proteomes" id="UP000533637"/>
    </source>
</evidence>
<dbReference type="EMBL" id="JACHOC010000007">
    <property type="protein sequence ID" value="MBB4623541.1"/>
    <property type="molecule type" value="Genomic_DNA"/>
</dbReference>
<name>A0ABR6KPX6_9BACT</name>
<evidence type="ECO:0000313" key="1">
    <source>
        <dbReference type="EMBL" id="MBB4623541.1"/>
    </source>
</evidence>
<keyword evidence="2" id="KW-1185">Reference proteome</keyword>
<accession>A0ABR6KPX6</accession>
<proteinExistence type="predicted"/>
<protein>
    <submittedName>
        <fullName evidence="1">Uncharacterized protein</fullName>
    </submittedName>
</protein>